<reference evidence="2 3" key="1">
    <citation type="submission" date="2016-12" db="EMBL/GenBank/DDBJ databases">
        <title>Study of bacterial adaptation to deep sea.</title>
        <authorList>
            <person name="Song J."/>
            <person name="Yoshizawa S."/>
            <person name="Kogure K."/>
        </authorList>
    </citation>
    <scope>NUCLEOTIDE SEQUENCE [LARGE SCALE GENOMIC DNA]</scope>
    <source>
        <strain evidence="2 3">SAORIC-165</strain>
    </source>
</reference>
<evidence type="ECO:0000313" key="2">
    <source>
        <dbReference type="EMBL" id="PQJ28289.1"/>
    </source>
</evidence>
<dbReference type="AlphaFoldDB" id="A0A2S7TZX1"/>
<dbReference type="Proteomes" id="UP000239907">
    <property type="component" value="Unassembled WGS sequence"/>
</dbReference>
<proteinExistence type="predicted"/>
<name>A0A2S7TZX1_9BACT</name>
<sequence>MSTPRAKTKTPMNRNCLALVQIGMKPFFASLLLGFLCCLTVACTTADLHYHPLTSRPSGNWQGSSSRWGGYTETRKSANNYQIGFESYNRPSPEATAYFSLVRAAERAAIDGKKHFYLEPAKVNNSQQVSHFTGYTIPGHCHTHVETVEEILPCGDIIYVDHEITTHTPDTFVPPRDAYNSIFKVSRQLSYTNKLSNPFSSYQILSDASRNARGYGRPKLDPRAHAQMKTWQKQTS</sequence>
<accession>A0A2S7TZX1</accession>
<organism evidence="2 3">
    <name type="scientific">Rubritalea profundi</name>
    <dbReference type="NCBI Taxonomy" id="1658618"/>
    <lineage>
        <taxon>Bacteria</taxon>
        <taxon>Pseudomonadati</taxon>
        <taxon>Verrucomicrobiota</taxon>
        <taxon>Verrucomicrobiia</taxon>
        <taxon>Verrucomicrobiales</taxon>
        <taxon>Rubritaleaceae</taxon>
        <taxon>Rubritalea</taxon>
    </lineage>
</organism>
<comment type="caution">
    <text evidence="2">The sequence shown here is derived from an EMBL/GenBank/DDBJ whole genome shotgun (WGS) entry which is preliminary data.</text>
</comment>
<evidence type="ECO:0000313" key="3">
    <source>
        <dbReference type="Proteomes" id="UP000239907"/>
    </source>
</evidence>
<feature type="region of interest" description="Disordered" evidence="1">
    <location>
        <begin position="213"/>
        <end position="236"/>
    </location>
</feature>
<gene>
    <name evidence="2" type="ORF">BSZ32_07055</name>
</gene>
<dbReference type="EMBL" id="MQWA01000001">
    <property type="protein sequence ID" value="PQJ28289.1"/>
    <property type="molecule type" value="Genomic_DNA"/>
</dbReference>
<keyword evidence="3" id="KW-1185">Reference proteome</keyword>
<protein>
    <submittedName>
        <fullName evidence="2">Uncharacterized protein</fullName>
    </submittedName>
</protein>
<evidence type="ECO:0000256" key="1">
    <source>
        <dbReference type="SAM" id="MobiDB-lite"/>
    </source>
</evidence>